<gene>
    <name evidence="9" type="ORF">OsJ_18375</name>
</gene>
<dbReference type="SMART" id="SM00335">
    <property type="entry name" value="ANX"/>
    <property type="match status" value="3"/>
</dbReference>
<feature type="compositionally biased region" description="Basic and acidic residues" evidence="8">
    <location>
        <begin position="155"/>
        <end position="167"/>
    </location>
</feature>
<dbReference type="GO" id="GO:0006950">
    <property type="term" value="P:response to stress"/>
    <property type="evidence" value="ECO:0007669"/>
    <property type="project" value="UniProtKB-ARBA"/>
</dbReference>
<keyword evidence="4 7" id="KW-0041">Annexin</keyword>
<dbReference type="GO" id="GO:0005509">
    <property type="term" value="F:calcium ion binding"/>
    <property type="evidence" value="ECO:0007669"/>
    <property type="project" value="InterPro"/>
</dbReference>
<dbReference type="PROSITE" id="PS00223">
    <property type="entry name" value="ANNEXIN_1"/>
    <property type="match status" value="1"/>
</dbReference>
<dbReference type="FunFam" id="1.10.220.10:FF:000009">
    <property type="entry name" value="Annexin"/>
    <property type="match status" value="1"/>
</dbReference>
<feature type="binding site" evidence="6">
    <location>
        <position position="230"/>
    </location>
    <ligand>
        <name>Ca(2+)</name>
        <dbReference type="ChEBI" id="CHEBI:29108"/>
        <label>1</label>
    </ligand>
</feature>
<dbReference type="InterPro" id="IPR018502">
    <property type="entry name" value="Annexin_repeat"/>
</dbReference>
<evidence type="ECO:0000256" key="8">
    <source>
        <dbReference type="SAM" id="MobiDB-lite"/>
    </source>
</evidence>
<organism evidence="9">
    <name type="scientific">Oryza sativa subsp. japonica</name>
    <name type="common">Rice</name>
    <dbReference type="NCBI Taxonomy" id="39947"/>
    <lineage>
        <taxon>Eukaryota</taxon>
        <taxon>Viridiplantae</taxon>
        <taxon>Streptophyta</taxon>
        <taxon>Embryophyta</taxon>
        <taxon>Tracheophyta</taxon>
        <taxon>Spermatophyta</taxon>
        <taxon>Magnoliopsida</taxon>
        <taxon>Liliopsida</taxon>
        <taxon>Poales</taxon>
        <taxon>Poaceae</taxon>
        <taxon>BOP clade</taxon>
        <taxon>Oryzoideae</taxon>
        <taxon>Oryzeae</taxon>
        <taxon>Oryzinae</taxon>
        <taxon>Oryza</taxon>
        <taxon>Oryza sativa</taxon>
    </lineage>
</organism>
<reference evidence="9" key="1">
    <citation type="journal article" date="2005" name="PLoS Biol.">
        <title>The genomes of Oryza sativa: a history of duplications.</title>
        <authorList>
            <person name="Yu J."/>
            <person name="Wang J."/>
            <person name="Lin W."/>
            <person name="Li S."/>
            <person name="Li H."/>
            <person name="Zhou J."/>
            <person name="Ni P."/>
            <person name="Dong W."/>
            <person name="Hu S."/>
            <person name="Zeng C."/>
            <person name="Zhang J."/>
            <person name="Zhang Y."/>
            <person name="Li R."/>
            <person name="Xu Z."/>
            <person name="Li S."/>
            <person name="Li X."/>
            <person name="Zheng H."/>
            <person name="Cong L."/>
            <person name="Lin L."/>
            <person name="Yin J."/>
            <person name="Geng J."/>
            <person name="Li G."/>
            <person name="Shi J."/>
            <person name="Liu J."/>
            <person name="Lv H."/>
            <person name="Li J."/>
            <person name="Wang J."/>
            <person name="Deng Y."/>
            <person name="Ran L."/>
            <person name="Shi X."/>
            <person name="Wang X."/>
            <person name="Wu Q."/>
            <person name="Li C."/>
            <person name="Ren X."/>
            <person name="Wang J."/>
            <person name="Wang X."/>
            <person name="Li D."/>
            <person name="Liu D."/>
            <person name="Zhang X."/>
            <person name="Ji Z."/>
            <person name="Zhao W."/>
            <person name="Sun Y."/>
            <person name="Zhang Z."/>
            <person name="Bao J."/>
            <person name="Han Y."/>
            <person name="Dong L."/>
            <person name="Ji J."/>
            <person name="Chen P."/>
            <person name="Wu S."/>
            <person name="Liu J."/>
            <person name="Xiao Y."/>
            <person name="Bu D."/>
            <person name="Tan J."/>
            <person name="Yang L."/>
            <person name="Ye C."/>
            <person name="Zhang J."/>
            <person name="Xu J."/>
            <person name="Zhou Y."/>
            <person name="Yu Y."/>
            <person name="Zhang B."/>
            <person name="Zhuang S."/>
            <person name="Wei H."/>
            <person name="Liu B."/>
            <person name="Lei M."/>
            <person name="Yu H."/>
            <person name="Li Y."/>
            <person name="Xu H."/>
            <person name="Wei S."/>
            <person name="He X."/>
            <person name="Fang L."/>
            <person name="Zhang Z."/>
            <person name="Zhang Y."/>
            <person name="Huang X."/>
            <person name="Su Z."/>
            <person name="Tong W."/>
            <person name="Li J."/>
            <person name="Tong Z."/>
            <person name="Li S."/>
            <person name="Ye J."/>
            <person name="Wang L."/>
            <person name="Fang L."/>
            <person name="Lei T."/>
            <person name="Chen C."/>
            <person name="Chen H."/>
            <person name="Xu Z."/>
            <person name="Li H."/>
            <person name="Huang H."/>
            <person name="Zhang F."/>
            <person name="Xu H."/>
            <person name="Li N."/>
            <person name="Zhao C."/>
            <person name="Li S."/>
            <person name="Dong L."/>
            <person name="Huang Y."/>
            <person name="Li L."/>
            <person name="Xi Y."/>
            <person name="Qi Q."/>
            <person name="Li W."/>
            <person name="Zhang B."/>
            <person name="Hu W."/>
            <person name="Zhang Y."/>
            <person name="Tian X."/>
            <person name="Jiao Y."/>
            <person name="Liang X."/>
            <person name="Jin J."/>
            <person name="Gao L."/>
            <person name="Zheng W."/>
            <person name="Hao B."/>
            <person name="Liu S."/>
            <person name="Wang W."/>
            <person name="Yuan L."/>
            <person name="Cao M."/>
            <person name="McDermott J."/>
            <person name="Samudrala R."/>
            <person name="Wang J."/>
            <person name="Wong G.K."/>
            <person name="Yang H."/>
        </authorList>
    </citation>
    <scope>NUCLEOTIDE SEQUENCE [LARGE SCALE GENOMIC DNA]</scope>
</reference>
<comment type="domain">
    <text evidence="7">A pair of annexin repeats may form one binding site for calcium and phospholipid.</text>
</comment>
<feature type="binding site" evidence="6">
    <location>
        <position position="272"/>
    </location>
    <ligand>
        <name>Ca(2+)</name>
        <dbReference type="ChEBI" id="CHEBI:29108"/>
        <label>1</label>
    </ligand>
</feature>
<feature type="compositionally biased region" description="Basic and acidic residues" evidence="8">
    <location>
        <begin position="55"/>
        <end position="67"/>
    </location>
</feature>
<feature type="binding site" evidence="6">
    <location>
        <position position="466"/>
    </location>
    <ligand>
        <name>Ca(2+)</name>
        <dbReference type="ChEBI" id="CHEBI:29108"/>
        <label>1</label>
    </ligand>
</feature>
<dbReference type="FunFam" id="1.10.220.10:FF:000008">
    <property type="entry name" value="Annexin"/>
    <property type="match status" value="1"/>
</dbReference>
<comment type="similarity">
    <text evidence="7">Belongs to the annexin family.</text>
</comment>
<name>B9FHU8_ORYSJ</name>
<dbReference type="PRINTS" id="PR01814">
    <property type="entry name" value="ANNEXINPLANT"/>
</dbReference>
<dbReference type="FunFam" id="1.10.220.10:FF:000001">
    <property type="entry name" value="Annexin"/>
    <property type="match status" value="1"/>
</dbReference>
<dbReference type="Pfam" id="PF00191">
    <property type="entry name" value="Annexin"/>
    <property type="match status" value="2"/>
</dbReference>
<dbReference type="Gene3D" id="1.10.220.10">
    <property type="entry name" value="Annexin"/>
    <property type="match status" value="4"/>
</dbReference>
<proteinExistence type="inferred from homology"/>
<sequence length="527" mass="56818">MAPSSSAQTATSPLPKLPTARTGSSHRRGGAPRGGFFKPPGKKRRRRRQLLPRAHRPEKQQLMHVREPLPPPPRGPRAAAAASAADLRVQPRSSQGRAGSELDGSGSGRPRQAAPLVLRSHRRPNRLTRSEGKGRDPPPPSLQPPGFAGGCSGGGEKRHDNKTKLTKEPTGNHYTKTKKCPSLSELSMIANGGGEAAAAAAVAPMASISVPNPAPSPTEDAESIRKAVQGWGTDENALIEILGHRTAAQRAEIAVAYEGLYDETLLDRLHSELSGDFRSALMLWTMDPAARDAKLANEALKKKKKGELRHIWVLVEVACASSPDHLVAVRKAYRAAYASSLEEDVASCSLFGDPLRRFLVRLVSSYRYGGGGVDGELAIAEAAELHDAVVGRGQALHGDDVVRIVGTRSKAQLAVTLERYRQEHGKGIDEVLDGRRGDQLAAVLKAALWCLTSPEKHFAEVIRTSILGLGTDEEMLTRGIVSRAEVDMEKVKEEYKVRYNTTVTADVRGDTSGYYMNTLLTLVGPEK</sequence>
<evidence type="ECO:0000256" key="6">
    <source>
        <dbReference type="PIRSR" id="PIRSR609118-1"/>
    </source>
</evidence>
<dbReference type="PANTHER" id="PTHR10502:SF99">
    <property type="entry name" value="ANNEXIN D3"/>
    <property type="match status" value="1"/>
</dbReference>
<dbReference type="AlphaFoldDB" id="B9FHU8"/>
<dbReference type="InterPro" id="IPR009118">
    <property type="entry name" value="AnnexinD_plant"/>
</dbReference>
<evidence type="ECO:0000256" key="5">
    <source>
        <dbReference type="ARBA" id="ARBA00023302"/>
    </source>
</evidence>
<feature type="compositionally biased region" description="Basic residues" evidence="8">
    <location>
        <begin position="40"/>
        <end position="54"/>
    </location>
</feature>
<keyword evidence="5 7" id="KW-0111">Calcium/phospholipid-binding</keyword>
<evidence type="ECO:0000256" key="1">
    <source>
        <dbReference type="ARBA" id="ARBA00022723"/>
    </source>
</evidence>
<reference evidence="9" key="2">
    <citation type="submission" date="2008-12" db="EMBL/GenBank/DDBJ databases">
        <title>Improved gene annotation of the rice (Oryza sativa) genomes.</title>
        <authorList>
            <person name="Wang J."/>
            <person name="Li R."/>
            <person name="Fan W."/>
            <person name="Huang Q."/>
            <person name="Zhang J."/>
            <person name="Zhou Y."/>
            <person name="Hu Y."/>
            <person name="Zi S."/>
            <person name="Li J."/>
            <person name="Ni P."/>
            <person name="Zheng H."/>
            <person name="Zhang Y."/>
            <person name="Zhao M."/>
            <person name="Hao Q."/>
            <person name="McDermott J."/>
            <person name="Samudrala R."/>
            <person name="Kristiansen K."/>
            <person name="Wong G.K.-S."/>
        </authorList>
    </citation>
    <scope>NUCLEOTIDE SEQUENCE</scope>
</reference>
<protein>
    <recommendedName>
        <fullName evidence="7">Annexin</fullName>
    </recommendedName>
</protein>
<feature type="region of interest" description="Disordered" evidence="8">
    <location>
        <begin position="1"/>
        <end position="178"/>
    </location>
</feature>
<dbReference type="InterPro" id="IPR018252">
    <property type="entry name" value="Annexin_repeat_CS"/>
</dbReference>
<dbReference type="SUPFAM" id="SSF47874">
    <property type="entry name" value="Annexin"/>
    <property type="match status" value="1"/>
</dbReference>
<dbReference type="GO" id="GO:0005544">
    <property type="term" value="F:calcium-dependent phospholipid binding"/>
    <property type="evidence" value="ECO:0007669"/>
    <property type="project" value="UniProtKB-KW"/>
</dbReference>
<feature type="compositionally biased region" description="Low complexity" evidence="8">
    <location>
        <begin position="1"/>
        <end position="13"/>
    </location>
</feature>
<evidence type="ECO:0000256" key="3">
    <source>
        <dbReference type="ARBA" id="ARBA00022837"/>
    </source>
</evidence>
<evidence type="ECO:0000256" key="2">
    <source>
        <dbReference type="ARBA" id="ARBA00022737"/>
    </source>
</evidence>
<evidence type="ECO:0000313" key="9">
    <source>
        <dbReference type="EMBL" id="EEE63558.1"/>
    </source>
</evidence>
<dbReference type="PROSITE" id="PS51897">
    <property type="entry name" value="ANNEXIN_2"/>
    <property type="match status" value="4"/>
</dbReference>
<evidence type="ECO:0000256" key="4">
    <source>
        <dbReference type="ARBA" id="ARBA00023216"/>
    </source>
</evidence>
<dbReference type="PANTHER" id="PTHR10502">
    <property type="entry name" value="ANNEXIN"/>
    <property type="match status" value="1"/>
</dbReference>
<dbReference type="Proteomes" id="UP000007752">
    <property type="component" value="Chromosome 5"/>
</dbReference>
<feature type="binding site" evidence="6">
    <location>
        <position position="470"/>
    </location>
    <ligand>
        <name>Ca(2+)</name>
        <dbReference type="ChEBI" id="CHEBI:29108"/>
        <label>1</label>
    </ligand>
</feature>
<dbReference type="InterPro" id="IPR037104">
    <property type="entry name" value="Annexin_sf"/>
</dbReference>
<keyword evidence="2 7" id="KW-0677">Repeat</keyword>
<feature type="binding site" evidence="6">
    <location>
        <position position="511"/>
    </location>
    <ligand>
        <name>Ca(2+)</name>
        <dbReference type="ChEBI" id="CHEBI:29108"/>
        <label>1</label>
    </ligand>
</feature>
<feature type="compositionally biased region" description="Low complexity" evidence="8">
    <location>
        <begin position="76"/>
        <end position="85"/>
    </location>
</feature>
<dbReference type="EMBL" id="CM000142">
    <property type="protein sequence ID" value="EEE63558.1"/>
    <property type="molecule type" value="Genomic_DNA"/>
</dbReference>
<feature type="binding site" evidence="6">
    <location>
        <position position="510"/>
    </location>
    <ligand>
        <name>Ca(2+)</name>
        <dbReference type="ChEBI" id="CHEBI:29108"/>
        <label>1</label>
    </ligand>
</feature>
<keyword evidence="3 6" id="KW-0106">Calcium</keyword>
<dbReference type="InterPro" id="IPR001464">
    <property type="entry name" value="Annexin"/>
</dbReference>
<feature type="binding site" evidence="6">
    <location>
        <position position="232"/>
    </location>
    <ligand>
        <name>Ca(2+)</name>
        <dbReference type="ChEBI" id="CHEBI:29108"/>
        <label>1</label>
    </ligand>
</feature>
<accession>B9FHU8</accession>
<dbReference type="FunFam" id="1.10.220.10:FF:000006">
    <property type="entry name" value="Annexin"/>
    <property type="match status" value="1"/>
</dbReference>
<dbReference type="PRINTS" id="PR00196">
    <property type="entry name" value="ANNEXIN"/>
</dbReference>
<evidence type="ECO:0000256" key="7">
    <source>
        <dbReference type="RuleBase" id="RU003540"/>
    </source>
</evidence>
<keyword evidence="1 6" id="KW-0479">Metal-binding</keyword>